<organism evidence="3 4">
    <name type="scientific">Gossypium trilobum</name>
    <dbReference type="NCBI Taxonomy" id="34281"/>
    <lineage>
        <taxon>Eukaryota</taxon>
        <taxon>Viridiplantae</taxon>
        <taxon>Streptophyta</taxon>
        <taxon>Embryophyta</taxon>
        <taxon>Tracheophyta</taxon>
        <taxon>Spermatophyta</taxon>
        <taxon>Magnoliopsida</taxon>
        <taxon>eudicotyledons</taxon>
        <taxon>Gunneridae</taxon>
        <taxon>Pentapetalae</taxon>
        <taxon>rosids</taxon>
        <taxon>malvids</taxon>
        <taxon>Malvales</taxon>
        <taxon>Malvaceae</taxon>
        <taxon>Malvoideae</taxon>
        <taxon>Gossypium</taxon>
    </lineage>
</organism>
<dbReference type="Proteomes" id="UP000593568">
    <property type="component" value="Unassembled WGS sequence"/>
</dbReference>
<proteinExistence type="predicted"/>
<reference evidence="3 4" key="1">
    <citation type="journal article" date="2019" name="Genome Biol. Evol.">
        <title>Insights into the evolution of the New World diploid cottons (Gossypium, subgenus Houzingenia) based on genome sequencing.</title>
        <authorList>
            <person name="Grover C.E."/>
            <person name="Arick M.A. 2nd"/>
            <person name="Thrash A."/>
            <person name="Conover J.L."/>
            <person name="Sanders W.S."/>
            <person name="Peterson D.G."/>
            <person name="Frelichowski J.E."/>
            <person name="Scheffler J.A."/>
            <person name="Scheffler B.E."/>
            <person name="Wendel J.F."/>
        </authorList>
    </citation>
    <scope>NUCLEOTIDE SEQUENCE [LARGE SCALE GENOMIC DNA]</scope>
    <source>
        <strain evidence="3">8</strain>
        <tissue evidence="3">Leaf</tissue>
    </source>
</reference>
<dbReference type="PANTHER" id="PTHR48200">
    <property type="entry name" value="PROTEIN, PUTATIVE-RELATED"/>
    <property type="match status" value="1"/>
</dbReference>
<sequence length="161" mass="19512">MTILQNIQEEDIEWRAHWLLSDEILYRCGDFDWVPLLRVWGAVRYVPLLVLRQYRSRQFIPATQRIAECEFSYRGDGYKKKIREISNAWNQTRWMKRLAVGPMTTLEYNEWWVRRINDNTPKSSQRNSQSIEDHLRKLEAEKLRKGKNKADEDLDRLEDRL</sequence>
<gene>
    <name evidence="3" type="ORF">Gotri_025306</name>
</gene>
<dbReference type="PANTHER" id="PTHR48200:SF1">
    <property type="entry name" value="AMINOTRANSFERASE-LIKE PLANT MOBILE DOMAIN-CONTAINING PROTEIN"/>
    <property type="match status" value="1"/>
</dbReference>
<protein>
    <recommendedName>
        <fullName evidence="2">DUF7745 domain-containing protein</fullName>
    </recommendedName>
</protein>
<evidence type="ECO:0000256" key="1">
    <source>
        <dbReference type="SAM" id="MobiDB-lite"/>
    </source>
</evidence>
<feature type="region of interest" description="Disordered" evidence="1">
    <location>
        <begin position="142"/>
        <end position="161"/>
    </location>
</feature>
<evidence type="ECO:0000313" key="3">
    <source>
        <dbReference type="EMBL" id="MBA0786834.1"/>
    </source>
</evidence>
<dbReference type="EMBL" id="JABEZW010224644">
    <property type="protein sequence ID" value="MBA0786834.1"/>
    <property type="molecule type" value="Genomic_DNA"/>
</dbReference>
<evidence type="ECO:0000259" key="2">
    <source>
        <dbReference type="Pfam" id="PF24924"/>
    </source>
</evidence>
<dbReference type="Pfam" id="PF24924">
    <property type="entry name" value="DUF7745"/>
    <property type="match status" value="1"/>
</dbReference>
<keyword evidence="4" id="KW-1185">Reference proteome</keyword>
<name>A0A7J9FPG6_9ROSI</name>
<dbReference type="InterPro" id="IPR056647">
    <property type="entry name" value="DUF7745"/>
</dbReference>
<accession>A0A7J9FPG6</accession>
<comment type="caution">
    <text evidence="3">The sequence shown here is derived from an EMBL/GenBank/DDBJ whole genome shotgun (WGS) entry which is preliminary data.</text>
</comment>
<feature type="domain" description="DUF7745" evidence="2">
    <location>
        <begin position="4"/>
        <end position="116"/>
    </location>
</feature>
<dbReference type="AlphaFoldDB" id="A0A7J9FPG6"/>
<evidence type="ECO:0000313" key="4">
    <source>
        <dbReference type="Proteomes" id="UP000593568"/>
    </source>
</evidence>